<dbReference type="Pfam" id="PF12704">
    <property type="entry name" value="MacB_PCD"/>
    <property type="match status" value="2"/>
</dbReference>
<feature type="transmembrane region" description="Helical" evidence="7">
    <location>
        <begin position="445"/>
        <end position="474"/>
    </location>
</feature>
<organism evidence="10">
    <name type="scientific">Streptomyces tendae</name>
    <dbReference type="NCBI Taxonomy" id="1932"/>
    <lineage>
        <taxon>Bacteria</taxon>
        <taxon>Bacillati</taxon>
        <taxon>Actinomycetota</taxon>
        <taxon>Actinomycetes</taxon>
        <taxon>Kitasatosporales</taxon>
        <taxon>Streptomycetaceae</taxon>
        <taxon>Streptomyces</taxon>
    </lineage>
</organism>
<evidence type="ECO:0000256" key="7">
    <source>
        <dbReference type="SAM" id="Phobius"/>
    </source>
</evidence>
<feature type="transmembrane region" description="Helical" evidence="7">
    <location>
        <begin position="495"/>
        <end position="515"/>
    </location>
</feature>
<dbReference type="InterPro" id="IPR050250">
    <property type="entry name" value="Macrolide_Exporter_MacB"/>
</dbReference>
<comment type="caution">
    <text evidence="10">The sequence shown here is derived from an EMBL/GenBank/DDBJ whole genome shotgun (WGS) entry which is preliminary data.</text>
</comment>
<comment type="subcellular location">
    <subcellularLocation>
        <location evidence="1">Cell membrane</location>
        <topology evidence="1">Multi-pass membrane protein</topology>
    </subcellularLocation>
</comment>
<feature type="transmembrane region" description="Helical" evidence="7">
    <location>
        <begin position="268"/>
        <end position="294"/>
    </location>
</feature>
<feature type="transmembrane region" description="Helical" evidence="7">
    <location>
        <begin position="728"/>
        <end position="753"/>
    </location>
</feature>
<comment type="similarity">
    <text evidence="6">Belongs to the ABC-4 integral membrane protein family.</text>
</comment>
<keyword evidence="2" id="KW-1003">Cell membrane</keyword>
<dbReference type="PANTHER" id="PTHR30572:SF4">
    <property type="entry name" value="ABC TRANSPORTER PERMEASE YTRF"/>
    <property type="match status" value="1"/>
</dbReference>
<sequence>MTVVKTSMRNFFAHKGRMALSAVAVLLSVAFVCGTLVFTDTMNTTFDKLFAVTSSDVTVAPKDAEAEDTPQNGVPESLPASTLEKIRSVDGVESVEGAVASMNVTVVNADNDNVGATSGAPTIAGNWTKNDLRSMEITSGHAPRGPTETMVDSDTADKHDLKIGDELRTIAQTGDFKAKIVGIASFTVTNPGAAVVYFDTPTAQRELLGGADRFSQFNVTAAAGVTDAQLKQNVSGALGDGAFKVQTAKEASDEGREDVGEFMDVIKYAMLGFAGIAFLVGIFLIINTFSMLVAQRTREIGLMRAIGSSRRQVNRSVLVEALLLGVVGSVLGVAAGVGIAVGLMKLMSAAGMNLSTDDLTIKTATPVTGLILGVVVTVLAAYLPARRAGKISPMAALRDAGTPADAKAGWIRGLIGLVLTGAGVAALFTAASADKASDGSMMLGAGIVLSLIGFVVIGPLLAGFVVRVISAVLLRAFGPVGRLAERNALRNPRRTGATGAALMIGLALVACLSVVGSSMVASATSELDKTVGADFIVQGNQRIVPQAEKAMTDTPGLEHVTRYKVLDATLTSPDGKTDDDGVTAADPTYAEDVRRATTEGKLSAAYGTDAMSVGSDYAAKHGVHVGDTLSVAFKGGETAKLKVAAITSDDVAIDQGARYISIATMEKYLPAENVPPNMIMFAKAEDGRADQAYAALKKSLDAYPQYQVADQTDYKQELKDQIGQLLNMVYGLLALAIIVAVLGVVNTLALSVVERTREIGLMRAIGLSRRQLRRMIRMESVVIALFGALLGLGLGMGWGATAQKLLALEGLNVLDIPWPTIIGVFIGSAFVGLFAALVPAFRAGRMNVLNAIATE</sequence>
<evidence type="ECO:0000259" key="9">
    <source>
        <dbReference type="Pfam" id="PF12704"/>
    </source>
</evidence>
<feature type="domain" description="MacB-like periplasmic core" evidence="9">
    <location>
        <begin position="19"/>
        <end position="234"/>
    </location>
</feature>
<protein>
    <submittedName>
        <fullName evidence="10">FtsX-like permease family protein</fullName>
    </submittedName>
</protein>
<feature type="transmembrane region" description="Helical" evidence="7">
    <location>
        <begin position="364"/>
        <end position="385"/>
    </location>
</feature>
<feature type="transmembrane region" description="Helical" evidence="7">
    <location>
        <begin position="780"/>
        <end position="800"/>
    </location>
</feature>
<dbReference type="InterPro" id="IPR025857">
    <property type="entry name" value="MacB_PCD"/>
</dbReference>
<dbReference type="GO" id="GO:0022857">
    <property type="term" value="F:transmembrane transporter activity"/>
    <property type="evidence" value="ECO:0007669"/>
    <property type="project" value="TreeGrafter"/>
</dbReference>
<evidence type="ECO:0000256" key="5">
    <source>
        <dbReference type="ARBA" id="ARBA00023136"/>
    </source>
</evidence>
<feature type="domain" description="ABC3 transporter permease C-terminal" evidence="8">
    <location>
        <begin position="732"/>
        <end position="847"/>
    </location>
</feature>
<evidence type="ECO:0000256" key="4">
    <source>
        <dbReference type="ARBA" id="ARBA00022989"/>
    </source>
</evidence>
<feature type="domain" description="MacB-like periplasmic core" evidence="9">
    <location>
        <begin position="498"/>
        <end position="697"/>
    </location>
</feature>
<feature type="transmembrane region" description="Helical" evidence="7">
    <location>
        <begin position="414"/>
        <end position="433"/>
    </location>
</feature>
<accession>A0A6B3QQQ9</accession>
<evidence type="ECO:0000259" key="8">
    <source>
        <dbReference type="Pfam" id="PF02687"/>
    </source>
</evidence>
<dbReference type="PANTHER" id="PTHR30572">
    <property type="entry name" value="MEMBRANE COMPONENT OF TRANSPORTER-RELATED"/>
    <property type="match status" value="1"/>
</dbReference>
<evidence type="ECO:0000256" key="6">
    <source>
        <dbReference type="ARBA" id="ARBA00038076"/>
    </source>
</evidence>
<feature type="domain" description="ABC3 transporter permease C-terminal" evidence="8">
    <location>
        <begin position="273"/>
        <end position="393"/>
    </location>
</feature>
<dbReference type="GO" id="GO:0005886">
    <property type="term" value="C:plasma membrane"/>
    <property type="evidence" value="ECO:0007669"/>
    <property type="project" value="UniProtKB-SubCell"/>
</dbReference>
<keyword evidence="4 7" id="KW-1133">Transmembrane helix</keyword>
<dbReference type="InterPro" id="IPR003838">
    <property type="entry name" value="ABC3_permease_C"/>
</dbReference>
<dbReference type="Pfam" id="PF02687">
    <property type="entry name" value="FtsX"/>
    <property type="match status" value="2"/>
</dbReference>
<name>A0A6B3QQQ9_STRTE</name>
<gene>
    <name evidence="10" type="ORF">GUR47_27740</name>
</gene>
<evidence type="ECO:0000256" key="1">
    <source>
        <dbReference type="ARBA" id="ARBA00004651"/>
    </source>
</evidence>
<dbReference type="EMBL" id="JAAIFS010000006">
    <property type="protein sequence ID" value="NEV90423.1"/>
    <property type="molecule type" value="Genomic_DNA"/>
</dbReference>
<evidence type="ECO:0000256" key="2">
    <source>
        <dbReference type="ARBA" id="ARBA00022475"/>
    </source>
</evidence>
<evidence type="ECO:0000313" key="10">
    <source>
        <dbReference type="EMBL" id="NEV90423.1"/>
    </source>
</evidence>
<reference evidence="10" key="1">
    <citation type="journal article" date="2020" name="Microorganisms">
        <title>Isolation, Genomic and Metabolomic Characterization of Streptomyces tendae VITAKN with Quorum Sensing Inhibitory Activity from Southern India.</title>
        <authorList>
            <person name="Ishaque N.M."/>
            <person name="Burgsdorf I."/>
            <person name="Limlingan Malit J.J."/>
            <person name="Saha S."/>
            <person name="Teta R."/>
            <person name="Ewe D."/>
            <person name="Kannabiran K."/>
            <person name="Hrouzek P."/>
            <person name="Steindler L."/>
            <person name="Costantino V."/>
            <person name="Saurav K."/>
        </authorList>
    </citation>
    <scope>NUCLEOTIDE SEQUENCE</scope>
    <source>
        <strain evidence="10">VITAKN</strain>
    </source>
</reference>
<feature type="transmembrane region" description="Helical" evidence="7">
    <location>
        <begin position="820"/>
        <end position="841"/>
    </location>
</feature>
<proteinExistence type="inferred from homology"/>
<keyword evidence="3 7" id="KW-0812">Transmembrane</keyword>
<feature type="transmembrane region" description="Helical" evidence="7">
    <location>
        <begin position="317"/>
        <end position="344"/>
    </location>
</feature>
<dbReference type="AlphaFoldDB" id="A0A6B3QQQ9"/>
<keyword evidence="5 7" id="KW-0472">Membrane</keyword>
<evidence type="ECO:0000256" key="3">
    <source>
        <dbReference type="ARBA" id="ARBA00022692"/>
    </source>
</evidence>
<dbReference type="RefSeq" id="WP_164460052.1">
    <property type="nucleotide sequence ID" value="NZ_JAAIFS010000006.1"/>
</dbReference>